<keyword evidence="2" id="KW-1185">Reference proteome</keyword>
<dbReference type="Proteomes" id="UP000503093">
    <property type="component" value="Segment"/>
</dbReference>
<proteinExistence type="predicted"/>
<protein>
    <submittedName>
        <fullName evidence="1">Uncharacterized protein</fullName>
    </submittedName>
</protein>
<accession>A0A6G6XJK4</accession>
<dbReference type="KEGG" id="vg:64766577"/>
<reference evidence="1 2" key="1">
    <citation type="submission" date="2020-01" db="EMBL/GenBank/DDBJ databases">
        <authorList>
            <person name="Alvaro L.E."/>
            <person name="Baker K.N."/>
            <person name="Baxter I.S."/>
            <person name="Brown M.R."/>
            <person name="Driscoll K.D."/>
            <person name="Elrubaie J.M."/>
            <person name="Feith S.L."/>
            <person name="Indihar D.F."/>
            <person name="Knoch V.T."/>
            <person name="Koirtyohann K.M."/>
            <person name="Kratz M.A."/>
            <person name="Lear A.H."/>
            <person name="Lindblom K.E."/>
            <person name="Marcus E.R."/>
            <person name="Murphy M.E."/>
            <person name="Sensor R."/>
            <person name="Sherman S.J."/>
            <person name="Swift V.R."/>
            <person name="White K.E."/>
            <person name="Wills S.J."/>
            <person name="Gatt S.M."/>
            <person name="Lohbauer S.A."/>
            <person name="Power T.R."/>
            <person name="Rosales K.A."/>
            <person name="Sisson B.M."/>
            <person name="Isern S."/>
            <person name="Michael S.F."/>
            <person name="Sunnen C.N."/>
            <person name="Garlena R.A."/>
            <person name="Russell D.A."/>
            <person name="Pope W.H."/>
            <person name="Jacobs-Sera D."/>
            <person name="Hatfull G.F."/>
        </authorList>
    </citation>
    <scope>NUCLEOTIDE SEQUENCE [LARGE SCALE GENOMIC DNA]</scope>
</reference>
<dbReference type="EMBL" id="MN908687">
    <property type="protein sequence ID" value="QIG58247.1"/>
    <property type="molecule type" value="Genomic_DNA"/>
</dbReference>
<organism evidence="1 2">
    <name type="scientific">Gordonia phage Skog</name>
    <dbReference type="NCBI Taxonomy" id="2704033"/>
    <lineage>
        <taxon>Viruses</taxon>
        <taxon>Duplodnaviria</taxon>
        <taxon>Heunggongvirae</taxon>
        <taxon>Uroviricota</taxon>
        <taxon>Caudoviricetes</taxon>
        <taxon>Skogvirus</taxon>
        <taxon>Skogvirus Skog</taxon>
    </lineage>
</organism>
<evidence type="ECO:0000313" key="2">
    <source>
        <dbReference type="Proteomes" id="UP000503093"/>
    </source>
</evidence>
<gene>
    <name evidence="1" type="primary">96</name>
    <name evidence="1" type="ORF">SEA_SKOG_95</name>
</gene>
<name>A0A6G6XJK4_9CAUD</name>
<dbReference type="RefSeq" id="YP_010059345.1">
    <property type="nucleotide sequence ID" value="NC_054725.1"/>
</dbReference>
<dbReference type="GeneID" id="64766577"/>
<evidence type="ECO:0000313" key="1">
    <source>
        <dbReference type="EMBL" id="QIG58247.1"/>
    </source>
</evidence>
<sequence length="51" mass="5850">MSDTPREQITAIFAEEIATSIADHEPTPFIAWLERLRDKVLDVVDEIDIHT</sequence>